<dbReference type="InterPro" id="IPR001405">
    <property type="entry name" value="UPF0758"/>
</dbReference>
<keyword evidence="4" id="KW-0378">Hydrolase</keyword>
<feature type="domain" description="MPN" evidence="8">
    <location>
        <begin position="104"/>
        <end position="226"/>
    </location>
</feature>
<dbReference type="PROSITE" id="PS01302">
    <property type="entry name" value="UPF0758"/>
    <property type="match status" value="1"/>
</dbReference>
<dbReference type="Proteomes" id="UP000242704">
    <property type="component" value="Unassembled WGS sequence"/>
</dbReference>
<dbReference type="InterPro" id="IPR010994">
    <property type="entry name" value="RuvA_2-like"/>
</dbReference>
<evidence type="ECO:0000256" key="3">
    <source>
        <dbReference type="ARBA" id="ARBA00022723"/>
    </source>
</evidence>
<dbReference type="PANTHER" id="PTHR30471:SF3">
    <property type="entry name" value="UPF0758 PROTEIN YEES-RELATED"/>
    <property type="match status" value="1"/>
</dbReference>
<dbReference type="NCBIfam" id="TIGR00608">
    <property type="entry name" value="radc"/>
    <property type="match status" value="1"/>
</dbReference>
<proteinExistence type="inferred from homology"/>
<evidence type="ECO:0000259" key="8">
    <source>
        <dbReference type="PROSITE" id="PS50249"/>
    </source>
</evidence>
<evidence type="ECO:0000256" key="4">
    <source>
        <dbReference type="ARBA" id="ARBA00022801"/>
    </source>
</evidence>
<sequence>MPRIKDLSPDEMPKERLLQNGAKSLSNTELIAILINTGSKGYSSIDIASRLLSYSQGLQSLKDLSLQELLSFDGIGQSKSTTLLAAFEIAHRINARTTSTQLVPIKKPDQIAEMLYHELTSQKQENFIVFVLNTKHHILHKEILFKGTLNSAIIHPREVFKIALKHSAHAIIVAHNHPSGDPTPSKADVDTTLRLKSCGETMGIQLLDHIVVGDHKFVSIMGEIEENM</sequence>
<comment type="similarity">
    <text evidence="1 7">Belongs to the UPF0758 family.</text>
</comment>
<keyword evidence="6" id="KW-0482">Metalloprotease</keyword>
<evidence type="ECO:0000313" key="12">
    <source>
        <dbReference type="Proteomes" id="UP000242704"/>
    </source>
</evidence>
<name>A0AAE5W6V3_STACR</name>
<dbReference type="InterPro" id="IPR046778">
    <property type="entry name" value="UPF0758_N"/>
</dbReference>
<gene>
    <name evidence="10" type="ORF">BU638_00800</name>
    <name evidence="9" type="ORF">BU653_11240</name>
</gene>
<dbReference type="GO" id="GO:0008237">
    <property type="term" value="F:metallopeptidase activity"/>
    <property type="evidence" value="ECO:0007669"/>
    <property type="project" value="UniProtKB-KW"/>
</dbReference>
<evidence type="ECO:0000256" key="5">
    <source>
        <dbReference type="ARBA" id="ARBA00022833"/>
    </source>
</evidence>
<dbReference type="Pfam" id="PF20582">
    <property type="entry name" value="UPF0758_N"/>
    <property type="match status" value="1"/>
</dbReference>
<dbReference type="PANTHER" id="PTHR30471">
    <property type="entry name" value="DNA REPAIR PROTEIN RADC"/>
    <property type="match status" value="1"/>
</dbReference>
<dbReference type="GO" id="GO:0006508">
    <property type="term" value="P:proteolysis"/>
    <property type="evidence" value="ECO:0007669"/>
    <property type="project" value="UniProtKB-KW"/>
</dbReference>
<evidence type="ECO:0000313" key="10">
    <source>
        <dbReference type="EMBL" id="PTG28773.1"/>
    </source>
</evidence>
<keyword evidence="3" id="KW-0479">Metal-binding</keyword>
<evidence type="ECO:0000256" key="1">
    <source>
        <dbReference type="ARBA" id="ARBA00010243"/>
    </source>
</evidence>
<dbReference type="CDD" id="cd08071">
    <property type="entry name" value="MPN_DUF2466"/>
    <property type="match status" value="1"/>
</dbReference>
<keyword evidence="2" id="KW-0645">Protease</keyword>
<protein>
    <submittedName>
        <fullName evidence="9">JAB domain-containing protein</fullName>
    </submittedName>
</protein>
<dbReference type="EMBL" id="PZBZ01000101">
    <property type="protein sequence ID" value="PTG11400.1"/>
    <property type="molecule type" value="Genomic_DNA"/>
</dbReference>
<dbReference type="Proteomes" id="UP000242144">
    <property type="component" value="Unassembled WGS sequence"/>
</dbReference>
<dbReference type="InterPro" id="IPR037518">
    <property type="entry name" value="MPN"/>
</dbReference>
<dbReference type="Gene3D" id="3.40.140.10">
    <property type="entry name" value="Cytidine Deaminase, domain 2"/>
    <property type="match status" value="1"/>
</dbReference>
<dbReference type="RefSeq" id="WP_037574251.1">
    <property type="nucleotide sequence ID" value="NZ_BMDK01000001.1"/>
</dbReference>
<evidence type="ECO:0000256" key="6">
    <source>
        <dbReference type="ARBA" id="ARBA00023049"/>
    </source>
</evidence>
<dbReference type="NCBIfam" id="NF000642">
    <property type="entry name" value="PRK00024.1"/>
    <property type="match status" value="1"/>
</dbReference>
<dbReference type="SUPFAM" id="SSF102712">
    <property type="entry name" value="JAB1/MPN domain"/>
    <property type="match status" value="1"/>
</dbReference>
<dbReference type="GO" id="GO:0046872">
    <property type="term" value="F:metal ion binding"/>
    <property type="evidence" value="ECO:0007669"/>
    <property type="project" value="UniProtKB-KW"/>
</dbReference>
<evidence type="ECO:0000313" key="9">
    <source>
        <dbReference type="EMBL" id="PTG11400.1"/>
    </source>
</evidence>
<reference evidence="9" key="2">
    <citation type="submission" date="2018-03" db="EMBL/GenBank/DDBJ databases">
        <authorList>
            <person name="Naushad S."/>
        </authorList>
    </citation>
    <scope>NUCLEOTIDE SEQUENCE</scope>
    <source>
        <strain evidence="10">SNUC 105</strain>
        <strain evidence="9">SNUC 505</strain>
    </source>
</reference>
<accession>A0AAE5W6V3</accession>
<dbReference type="AlphaFoldDB" id="A0AAE5W6V3"/>
<dbReference type="PROSITE" id="PS50249">
    <property type="entry name" value="MPN"/>
    <property type="match status" value="1"/>
</dbReference>
<keyword evidence="5" id="KW-0862">Zinc</keyword>
<dbReference type="InterPro" id="IPR025657">
    <property type="entry name" value="RadC_JAB"/>
</dbReference>
<dbReference type="Pfam" id="PF04002">
    <property type="entry name" value="RadC"/>
    <property type="match status" value="1"/>
</dbReference>
<dbReference type="EMBL" id="PZCM01000001">
    <property type="protein sequence ID" value="PTG28773.1"/>
    <property type="molecule type" value="Genomic_DNA"/>
</dbReference>
<evidence type="ECO:0000256" key="2">
    <source>
        <dbReference type="ARBA" id="ARBA00022670"/>
    </source>
</evidence>
<comment type="caution">
    <text evidence="9">The sequence shown here is derived from an EMBL/GenBank/DDBJ whole genome shotgun (WGS) entry which is preliminary data.</text>
</comment>
<dbReference type="SUPFAM" id="SSF47781">
    <property type="entry name" value="RuvA domain 2-like"/>
    <property type="match status" value="1"/>
</dbReference>
<dbReference type="InterPro" id="IPR020891">
    <property type="entry name" value="UPF0758_CS"/>
</dbReference>
<reference evidence="11 12" key="1">
    <citation type="journal article" date="2016" name="Front. Microbiol.">
        <title>Comprehensive Phylogenetic Analysis of Bovine Non-aureus Staphylococci Species Based on Whole-Genome Sequencing.</title>
        <authorList>
            <person name="Naushad S."/>
            <person name="Barkema H.W."/>
            <person name="Luby C."/>
            <person name="Condas L.A."/>
            <person name="Nobrega D.B."/>
            <person name="Carson D.A."/>
            <person name="De Buck J."/>
        </authorList>
    </citation>
    <scope>NUCLEOTIDE SEQUENCE [LARGE SCALE GENOMIC DNA]</scope>
    <source>
        <strain evidence="10 11">SNUC 105</strain>
        <strain evidence="9 12">SNUC 505</strain>
    </source>
</reference>
<evidence type="ECO:0000313" key="11">
    <source>
        <dbReference type="Proteomes" id="UP000242144"/>
    </source>
</evidence>
<evidence type="ECO:0000256" key="7">
    <source>
        <dbReference type="RuleBase" id="RU003797"/>
    </source>
</evidence>
<organism evidence="9 12">
    <name type="scientific">Staphylococcus chromogenes</name>
    <name type="common">Staphylococcus hyicus subsp. chromogenes</name>
    <dbReference type="NCBI Taxonomy" id="46126"/>
    <lineage>
        <taxon>Bacteria</taxon>
        <taxon>Bacillati</taxon>
        <taxon>Bacillota</taxon>
        <taxon>Bacilli</taxon>
        <taxon>Bacillales</taxon>
        <taxon>Staphylococcaceae</taxon>
        <taxon>Staphylococcus</taxon>
    </lineage>
</organism>